<accession>A0ABQ9IG75</accession>
<name>A0ABQ9IG75_9NEOP</name>
<evidence type="ECO:0000313" key="1">
    <source>
        <dbReference type="EMBL" id="KAJ8895661.1"/>
    </source>
</evidence>
<feature type="non-terminal residue" evidence="1">
    <location>
        <position position="128"/>
    </location>
</feature>
<reference evidence="1 2" key="1">
    <citation type="submission" date="2023-02" db="EMBL/GenBank/DDBJ databases">
        <title>LHISI_Scaffold_Assembly.</title>
        <authorList>
            <person name="Stuart O.P."/>
            <person name="Cleave R."/>
            <person name="Magrath M.J.L."/>
            <person name="Mikheyev A.S."/>
        </authorList>
    </citation>
    <scope>NUCLEOTIDE SEQUENCE [LARGE SCALE GENOMIC DNA]</scope>
    <source>
        <strain evidence="1">Daus_M_001</strain>
        <tissue evidence="1">Leg muscle</tissue>
    </source>
</reference>
<evidence type="ECO:0000313" key="2">
    <source>
        <dbReference type="Proteomes" id="UP001159363"/>
    </source>
</evidence>
<proteinExistence type="predicted"/>
<sequence>MPRSASAKQISNMKFTTMTVSKWLCHSEESVFCNVMESGDIVETERDGHHIFGIGLRVHNTDKKGPETIKIAYLKEDTSKACGKVVKVPLSEFWMAGANIRINNRSDREYPYHPEEIIRQQVTHVSGE</sequence>
<organism evidence="1 2">
    <name type="scientific">Dryococelus australis</name>
    <dbReference type="NCBI Taxonomy" id="614101"/>
    <lineage>
        <taxon>Eukaryota</taxon>
        <taxon>Metazoa</taxon>
        <taxon>Ecdysozoa</taxon>
        <taxon>Arthropoda</taxon>
        <taxon>Hexapoda</taxon>
        <taxon>Insecta</taxon>
        <taxon>Pterygota</taxon>
        <taxon>Neoptera</taxon>
        <taxon>Polyneoptera</taxon>
        <taxon>Phasmatodea</taxon>
        <taxon>Verophasmatodea</taxon>
        <taxon>Anareolatae</taxon>
        <taxon>Phasmatidae</taxon>
        <taxon>Eurycanthinae</taxon>
        <taxon>Dryococelus</taxon>
    </lineage>
</organism>
<protein>
    <submittedName>
        <fullName evidence="1">Uncharacterized protein</fullName>
    </submittedName>
</protein>
<dbReference type="Proteomes" id="UP001159363">
    <property type="component" value="Chromosome 1"/>
</dbReference>
<dbReference type="EMBL" id="JARBHB010000001">
    <property type="protein sequence ID" value="KAJ8895661.1"/>
    <property type="molecule type" value="Genomic_DNA"/>
</dbReference>
<keyword evidence="2" id="KW-1185">Reference proteome</keyword>
<comment type="caution">
    <text evidence="1">The sequence shown here is derived from an EMBL/GenBank/DDBJ whole genome shotgun (WGS) entry which is preliminary data.</text>
</comment>
<gene>
    <name evidence="1" type="ORF">PR048_000997</name>
</gene>